<sequence length="784" mass="89789">MGTTASAGSQPALVAPTHQAGHRGNSMAEDRSSLSSSLQALNIPNSKAKSIITNKVAPVVITYNCREEFQIHDSVLSANYTVGRISDTMPEHYLVLGEFFMVQDVNSRADVLNTTGSYGAPNFRKAKGNYPLYGMGQPSLNGFKQVLQRLETEVIFLCVREEPIVFLRLDKDFVPYTPRRKENLHENLLHLKGGVRAEQLELSIRKELCDFAKLNENIFYVYNNIEHFKDEPQHVRIVSEEDIHVTEEVYKRPLFSLPSHRYYRLPLPIEGAPLEEDFDAFVNILRESPGLSVLRDDSRPLPALLFSCQEGVGRTNLGLILGALILQHLQRAALYFYLLLLFYCCSFIVLQGSSTKGYFLQRTLQSIESYFYLIVFNAYLHDQFPQLFAQSFSRWMCANAWIYRLLGSMDCSDEYLAPDLLGTAKEMRVANFRRVLKTAVYGMAQPSSEAVSMVLSYLTDEKRKHSSILWINLQEEMVVEGNGQMFTPREPVCVEQPISLDVSEFLHSMFKYLINKTDLGDDSIQMRMLKSCRTLQELFEQQQTIHPGLTYRRVPLHDCCAPNEEVFDQLLEAMKSTLAEDAGSAFIFNCSDGKDRTTTAMVISTLTLWHFNGFPECGDEEIVSVPDAKYTKGEFEVVMQVVRLLPNGYQMKREVDMALDIVSETMTPMHYHLREIIICSYKQIKSAKSDTESQQLRLKSLQYLERYIYLILFNSYLHLEKKDSWRRPFSLWMHQVAAKAGIYAILNQLGFPEFEAHKDSPLASLRHRWQKHGSHSLPIRGDFI</sequence>
<comment type="subcellular location">
    <subcellularLocation>
        <location evidence="1">Cytoplasm</location>
        <location evidence="1">Cytosol</location>
    </subcellularLocation>
</comment>
<dbReference type="SMART" id="SM01301">
    <property type="entry name" value="PTPlike_phytase"/>
    <property type="match status" value="2"/>
</dbReference>
<proteinExistence type="inferred from homology"/>
<dbReference type="FunFam" id="3.90.190.10:FF:000067">
    <property type="entry name" value="Phosphatase domain-containing, paladin 1"/>
    <property type="match status" value="1"/>
</dbReference>
<feature type="transmembrane region" description="Helical" evidence="8">
    <location>
        <begin position="334"/>
        <end position="352"/>
    </location>
</feature>
<dbReference type="GO" id="GO:0005829">
    <property type="term" value="C:cytosol"/>
    <property type="evidence" value="ECO:0007669"/>
    <property type="project" value="UniProtKB-SubCell"/>
</dbReference>
<dbReference type="SUPFAM" id="SSF52799">
    <property type="entry name" value="(Phosphotyrosine protein) phosphatases II"/>
    <property type="match status" value="2"/>
</dbReference>
<keyword evidence="8" id="KW-0472">Membrane</keyword>
<evidence type="ECO:0000256" key="1">
    <source>
        <dbReference type="ARBA" id="ARBA00004514"/>
    </source>
</evidence>
<comment type="similarity">
    <text evidence="5">Belongs to the paladin family.</text>
</comment>
<evidence type="ECO:0000256" key="2">
    <source>
        <dbReference type="ARBA" id="ARBA00022490"/>
    </source>
</evidence>
<feature type="region of interest" description="Disordered" evidence="7">
    <location>
        <begin position="1"/>
        <end position="33"/>
    </location>
</feature>
<dbReference type="CDD" id="cd17660">
    <property type="entry name" value="PTP_paladin_2"/>
    <property type="match status" value="1"/>
</dbReference>
<dbReference type="InterPro" id="IPR050561">
    <property type="entry name" value="PTP"/>
</dbReference>
<dbReference type="Ensembl" id="ENSAMXT00005054046.1">
    <property type="protein sequence ID" value="ENSAMXP00005049868.1"/>
    <property type="gene ID" value="ENSAMXG00005022651.1"/>
</dbReference>
<dbReference type="AlphaFoldDB" id="A0A8B9LG25"/>
<evidence type="ECO:0000256" key="7">
    <source>
        <dbReference type="SAM" id="MobiDB-lite"/>
    </source>
</evidence>
<evidence type="ECO:0000256" key="5">
    <source>
        <dbReference type="ARBA" id="ARBA00037958"/>
    </source>
</evidence>
<accession>A0A8B9LG25</accession>
<evidence type="ECO:0000313" key="10">
    <source>
        <dbReference type="Proteomes" id="UP000694621"/>
    </source>
</evidence>
<name>A0A8B9LG25_ASTMX</name>
<evidence type="ECO:0000256" key="3">
    <source>
        <dbReference type="ARBA" id="ARBA00022707"/>
    </source>
</evidence>
<evidence type="ECO:0000256" key="4">
    <source>
        <dbReference type="ARBA" id="ARBA00023288"/>
    </source>
</evidence>
<keyword evidence="8" id="KW-0812">Transmembrane</keyword>
<dbReference type="Pfam" id="PF14566">
    <property type="entry name" value="PTPlike_phytase"/>
    <property type="match status" value="2"/>
</dbReference>
<dbReference type="PANTHER" id="PTHR23339">
    <property type="entry name" value="TYROSINE SPECIFIC PROTEIN PHOSPHATASE AND DUAL SPECIFICITY PROTEIN PHOSPHATASE"/>
    <property type="match status" value="1"/>
</dbReference>
<dbReference type="Gene3D" id="3.90.190.10">
    <property type="entry name" value="Protein tyrosine phosphatase superfamily"/>
    <property type="match status" value="2"/>
</dbReference>
<keyword evidence="2" id="KW-0963">Cytoplasm</keyword>
<protein>
    <recommendedName>
        <fullName evidence="6">Paladin</fullName>
    </recommendedName>
</protein>
<dbReference type="InterPro" id="IPR029021">
    <property type="entry name" value="Prot-tyrosine_phosphatase-like"/>
</dbReference>
<evidence type="ECO:0000256" key="8">
    <source>
        <dbReference type="SAM" id="Phobius"/>
    </source>
</evidence>
<keyword evidence="3" id="KW-0519">Myristate</keyword>
<evidence type="ECO:0000256" key="6">
    <source>
        <dbReference type="ARBA" id="ARBA00040012"/>
    </source>
</evidence>
<keyword evidence="4" id="KW-0449">Lipoprotein</keyword>
<reference evidence="9" key="1">
    <citation type="submission" date="2025-08" db="UniProtKB">
        <authorList>
            <consortium name="Ensembl"/>
        </authorList>
    </citation>
    <scope>IDENTIFICATION</scope>
</reference>
<dbReference type="Proteomes" id="UP000694621">
    <property type="component" value="Unplaced"/>
</dbReference>
<evidence type="ECO:0000313" key="9">
    <source>
        <dbReference type="Ensembl" id="ENSAMXP00005049868.1"/>
    </source>
</evidence>
<organism evidence="9 10">
    <name type="scientific">Astyanax mexicanus</name>
    <name type="common">Blind cave fish</name>
    <name type="synonym">Astyanax fasciatus mexicanus</name>
    <dbReference type="NCBI Taxonomy" id="7994"/>
    <lineage>
        <taxon>Eukaryota</taxon>
        <taxon>Metazoa</taxon>
        <taxon>Chordata</taxon>
        <taxon>Craniata</taxon>
        <taxon>Vertebrata</taxon>
        <taxon>Euteleostomi</taxon>
        <taxon>Actinopterygii</taxon>
        <taxon>Neopterygii</taxon>
        <taxon>Teleostei</taxon>
        <taxon>Ostariophysi</taxon>
        <taxon>Characiformes</taxon>
        <taxon>Characoidei</taxon>
        <taxon>Acestrorhamphidae</taxon>
        <taxon>Acestrorhamphinae</taxon>
        <taxon>Astyanax</taxon>
    </lineage>
</organism>
<keyword evidence="8" id="KW-1133">Transmembrane helix</keyword>